<name>A0ABW9TEN8_AGRVI</name>
<organism evidence="2 3">
    <name type="scientific">Agrobacterium vitis</name>
    <name type="common">Rhizobium vitis</name>
    <dbReference type="NCBI Taxonomy" id="373"/>
    <lineage>
        <taxon>Bacteria</taxon>
        <taxon>Pseudomonadati</taxon>
        <taxon>Pseudomonadota</taxon>
        <taxon>Alphaproteobacteria</taxon>
        <taxon>Hyphomicrobiales</taxon>
        <taxon>Rhizobiaceae</taxon>
        <taxon>Rhizobium/Agrobacterium group</taxon>
        <taxon>Agrobacterium</taxon>
    </lineage>
</organism>
<dbReference type="Gene3D" id="3.40.50.300">
    <property type="entry name" value="P-loop containing nucleotide triphosphate hydrolases"/>
    <property type="match status" value="1"/>
</dbReference>
<dbReference type="EMBL" id="MBFE02000009">
    <property type="protein sequence ID" value="MUO43013.1"/>
    <property type="molecule type" value="Genomic_DNA"/>
</dbReference>
<proteinExistence type="predicted"/>
<sequence length="215" mass="24478">MRKLVIESLAGLVDRMVSEYVSDQVRIIGVAGFSGSGKTTLCRRIVESLQGRAHHLDCDRFSAYSYSERQSRLDCAARSGDPAVMSAEENPRHWYAWDALADAVSSLRDSRMFAYDRAWNKNTGMLDGNYAIALPSEGPALVLCDCIYLLHPPVRQWFDTTVYVDVPFSLTVDRGLLRAPNSQRAAYMERLHRTYSLPYFEEHARNADWVYDDRP</sequence>
<dbReference type="Pfam" id="PF00485">
    <property type="entry name" value="PRK"/>
    <property type="match status" value="1"/>
</dbReference>
<dbReference type="RefSeq" id="WP_071208305.1">
    <property type="nucleotide sequence ID" value="NZ_MBFE02000009.1"/>
</dbReference>
<dbReference type="InterPro" id="IPR027417">
    <property type="entry name" value="P-loop_NTPase"/>
</dbReference>
<evidence type="ECO:0000313" key="2">
    <source>
        <dbReference type="EMBL" id="MUO43013.1"/>
    </source>
</evidence>
<accession>A0ABW9TEN8</accession>
<protein>
    <recommendedName>
        <fullName evidence="1">Phosphoribulokinase/uridine kinase domain-containing protein</fullName>
    </recommendedName>
</protein>
<comment type="caution">
    <text evidence="2">The sequence shown here is derived from an EMBL/GenBank/DDBJ whole genome shotgun (WGS) entry which is preliminary data.</text>
</comment>
<evidence type="ECO:0000259" key="1">
    <source>
        <dbReference type="Pfam" id="PF00485"/>
    </source>
</evidence>
<reference evidence="2" key="1">
    <citation type="submission" date="2019-11" db="EMBL/GenBank/DDBJ databases">
        <title>Whole-genome sequencing of Allorhizobium vitis.</title>
        <authorList>
            <person name="Gan H.M."/>
            <person name="Savka M.A."/>
        </authorList>
    </citation>
    <scope>NUCLEOTIDE SEQUENCE [LARGE SCALE GENOMIC DNA]</scope>
    <source>
        <strain evidence="2">T1/7</strain>
    </source>
</reference>
<gene>
    <name evidence="2" type="ORF">BBL17_014585</name>
</gene>
<keyword evidence="3" id="KW-1185">Reference proteome</keyword>
<dbReference type="Proteomes" id="UP000179454">
    <property type="component" value="Unassembled WGS sequence"/>
</dbReference>
<dbReference type="SUPFAM" id="SSF52540">
    <property type="entry name" value="P-loop containing nucleoside triphosphate hydrolases"/>
    <property type="match status" value="1"/>
</dbReference>
<dbReference type="InterPro" id="IPR006083">
    <property type="entry name" value="PRK/URK"/>
</dbReference>
<feature type="domain" description="Phosphoribulokinase/uridine kinase" evidence="1">
    <location>
        <begin position="27"/>
        <end position="178"/>
    </location>
</feature>
<evidence type="ECO:0000313" key="3">
    <source>
        <dbReference type="Proteomes" id="UP000179454"/>
    </source>
</evidence>